<keyword evidence="5" id="KW-1185">Reference proteome</keyword>
<dbReference type="PRINTS" id="PR00455">
    <property type="entry name" value="HTHTETR"/>
</dbReference>
<dbReference type="RefSeq" id="WP_199404935.1">
    <property type="nucleotide sequence ID" value="NZ_JAOZFC020000003.1"/>
</dbReference>
<protein>
    <submittedName>
        <fullName evidence="4">TetR/AcrR family transcriptional regulator</fullName>
    </submittedName>
</protein>
<dbReference type="SUPFAM" id="SSF46689">
    <property type="entry name" value="Homeodomain-like"/>
    <property type="match status" value="1"/>
</dbReference>
<feature type="DNA-binding region" description="H-T-H motif" evidence="2">
    <location>
        <begin position="33"/>
        <end position="52"/>
    </location>
</feature>
<organism evidence="4 5">
    <name type="scientific">Weissella fermenti</name>
    <dbReference type="NCBI Taxonomy" id="2987699"/>
    <lineage>
        <taxon>Bacteria</taxon>
        <taxon>Bacillati</taxon>
        <taxon>Bacillota</taxon>
        <taxon>Bacilli</taxon>
        <taxon>Lactobacillales</taxon>
        <taxon>Lactobacillaceae</taxon>
        <taxon>Weissella</taxon>
    </lineage>
</organism>
<evidence type="ECO:0000259" key="3">
    <source>
        <dbReference type="PROSITE" id="PS50977"/>
    </source>
</evidence>
<dbReference type="Proteomes" id="UP001146336">
    <property type="component" value="Unassembled WGS sequence"/>
</dbReference>
<dbReference type="PANTHER" id="PTHR30055">
    <property type="entry name" value="HTH-TYPE TRANSCRIPTIONAL REGULATOR RUTR"/>
    <property type="match status" value="1"/>
</dbReference>
<dbReference type="PANTHER" id="PTHR30055:SF226">
    <property type="entry name" value="HTH-TYPE TRANSCRIPTIONAL REGULATOR PKSA"/>
    <property type="match status" value="1"/>
</dbReference>
<dbReference type="EMBL" id="JAOZFC020000003">
    <property type="protein sequence ID" value="MDF9300738.1"/>
    <property type="molecule type" value="Genomic_DNA"/>
</dbReference>
<gene>
    <name evidence="4" type="ORF">OIT47_010705</name>
</gene>
<dbReference type="InterPro" id="IPR050109">
    <property type="entry name" value="HTH-type_TetR-like_transc_reg"/>
</dbReference>
<comment type="caution">
    <text evidence="4">The sequence shown here is derived from an EMBL/GenBank/DDBJ whole genome shotgun (WGS) entry which is preliminary data.</text>
</comment>
<dbReference type="InterPro" id="IPR001647">
    <property type="entry name" value="HTH_TetR"/>
</dbReference>
<dbReference type="PROSITE" id="PS50977">
    <property type="entry name" value="HTH_TETR_2"/>
    <property type="match status" value="1"/>
</dbReference>
<evidence type="ECO:0000313" key="5">
    <source>
        <dbReference type="Proteomes" id="UP001146336"/>
    </source>
</evidence>
<reference evidence="4" key="1">
    <citation type="submission" date="2023-03" db="EMBL/GenBank/DDBJ databases">
        <title>Comparative genomics of Weissella fermenti BK2, and weissella type species.</title>
        <authorList>
            <person name="Lee J.K."/>
            <person name="Baek J.H."/>
            <person name="Kim J.M."/>
            <person name="Choi D.G."/>
            <person name="Jeon C.O."/>
        </authorList>
    </citation>
    <scope>NUCLEOTIDE SEQUENCE</scope>
    <source>
        <strain evidence="4">BK2</strain>
    </source>
</reference>
<proteinExistence type="predicted"/>
<evidence type="ECO:0000313" key="4">
    <source>
        <dbReference type="EMBL" id="MDF9300738.1"/>
    </source>
</evidence>
<dbReference type="Pfam" id="PF00440">
    <property type="entry name" value="TetR_N"/>
    <property type="match status" value="1"/>
</dbReference>
<keyword evidence="1 2" id="KW-0238">DNA-binding</keyword>
<feature type="domain" description="HTH tetR-type" evidence="3">
    <location>
        <begin position="10"/>
        <end position="70"/>
    </location>
</feature>
<dbReference type="Gene3D" id="1.10.357.10">
    <property type="entry name" value="Tetracycline Repressor, domain 2"/>
    <property type="match status" value="1"/>
</dbReference>
<accession>A0ABT6D7W5</accession>
<dbReference type="InterPro" id="IPR009057">
    <property type="entry name" value="Homeodomain-like_sf"/>
</dbReference>
<evidence type="ECO:0000256" key="1">
    <source>
        <dbReference type="ARBA" id="ARBA00023125"/>
    </source>
</evidence>
<sequence length="215" mass="25351">MISKREQNKEKRRATILDNAIHLFDQQGYDATTTRQVIQAANMPSATFYQYFADKHAVFKTIAINAIDTTVSKYEAQLADKENFTAQDLATLINQKLEQGPFSPRLIADFTNEFSGQHGDFDVYNYYQERVRTYWRHLITRLRHLHLISPTLSDEALMLYFQMWISFFGSKENMKHFNMNLMPDLMPQFSEIFLFGMLDPEQKTRENMLTDIRHN</sequence>
<name>A0ABT6D7W5_9LACO</name>
<evidence type="ECO:0000256" key="2">
    <source>
        <dbReference type="PROSITE-ProRule" id="PRU00335"/>
    </source>
</evidence>